<dbReference type="GO" id="GO:0004222">
    <property type="term" value="F:metalloendopeptidase activity"/>
    <property type="evidence" value="ECO:0007669"/>
    <property type="project" value="TreeGrafter"/>
</dbReference>
<dbReference type="GO" id="GO:0005829">
    <property type="term" value="C:cytosol"/>
    <property type="evidence" value="ECO:0007669"/>
    <property type="project" value="TreeGrafter"/>
</dbReference>
<organism evidence="11 12">
    <name type="scientific">Volvox reticuliferus</name>
    <dbReference type="NCBI Taxonomy" id="1737510"/>
    <lineage>
        <taxon>Eukaryota</taxon>
        <taxon>Viridiplantae</taxon>
        <taxon>Chlorophyta</taxon>
        <taxon>core chlorophytes</taxon>
        <taxon>Chlorophyceae</taxon>
        <taxon>CS clade</taxon>
        <taxon>Chlamydomonadales</taxon>
        <taxon>Volvocaceae</taxon>
        <taxon>Volvox</taxon>
    </lineage>
</organism>
<evidence type="ECO:0000313" key="11">
    <source>
        <dbReference type="EMBL" id="GIM04961.1"/>
    </source>
</evidence>
<evidence type="ECO:0008006" key="13">
    <source>
        <dbReference type="Google" id="ProtNLM"/>
    </source>
</evidence>
<dbReference type="InterPro" id="IPR050626">
    <property type="entry name" value="Peptidase_M16"/>
</dbReference>
<keyword evidence="3" id="KW-0479">Metal-binding</keyword>
<evidence type="ECO:0000256" key="5">
    <source>
        <dbReference type="ARBA" id="ARBA00022833"/>
    </source>
</evidence>
<dbReference type="Gene3D" id="3.30.830.10">
    <property type="entry name" value="Metalloenzyme, LuxS/M16 peptidase-like"/>
    <property type="match status" value="4"/>
</dbReference>
<dbReference type="InterPro" id="IPR011765">
    <property type="entry name" value="Pept_M16_N"/>
</dbReference>
<feature type="compositionally biased region" description="Pro residues" evidence="7">
    <location>
        <begin position="726"/>
        <end position="737"/>
    </location>
</feature>
<comment type="caution">
    <text evidence="11">The sequence shown here is derived from an EMBL/GenBank/DDBJ whole genome shotgun (WGS) entry which is preliminary data.</text>
</comment>
<evidence type="ECO:0000256" key="4">
    <source>
        <dbReference type="ARBA" id="ARBA00022801"/>
    </source>
</evidence>
<feature type="compositionally biased region" description="Acidic residues" evidence="7">
    <location>
        <begin position="1069"/>
        <end position="1080"/>
    </location>
</feature>
<gene>
    <name evidence="11" type="ORF">Vretimale_9406</name>
</gene>
<dbReference type="InterPro" id="IPR032632">
    <property type="entry name" value="Peptidase_M16_M"/>
</dbReference>
<feature type="domain" description="Peptidase M16 middle/third" evidence="9">
    <location>
        <begin position="530"/>
        <end position="616"/>
    </location>
</feature>
<evidence type="ECO:0000256" key="2">
    <source>
        <dbReference type="ARBA" id="ARBA00022670"/>
    </source>
</evidence>
<feature type="non-terminal residue" evidence="11">
    <location>
        <position position="1"/>
    </location>
</feature>
<feature type="domain" description="Coenzyme PQQ synthesis protein F-like C-terminal lobe" evidence="10">
    <location>
        <begin position="1168"/>
        <end position="1267"/>
    </location>
</feature>
<protein>
    <recommendedName>
        <fullName evidence="13">Insulin-degrading enzyme</fullName>
    </recommendedName>
</protein>
<evidence type="ECO:0000259" key="9">
    <source>
        <dbReference type="Pfam" id="PF16187"/>
    </source>
</evidence>
<dbReference type="InterPro" id="IPR054734">
    <property type="entry name" value="PqqF-like_C_4"/>
</dbReference>
<dbReference type="Proteomes" id="UP000722791">
    <property type="component" value="Unassembled WGS sequence"/>
</dbReference>
<evidence type="ECO:0000256" key="3">
    <source>
        <dbReference type="ARBA" id="ARBA00022723"/>
    </source>
</evidence>
<accession>A0A8J4LQ06</accession>
<feature type="domain" description="Peptidase M16 N-terminal" evidence="8">
    <location>
        <begin position="98"/>
        <end position="221"/>
    </location>
</feature>
<feature type="region of interest" description="Disordered" evidence="7">
    <location>
        <begin position="308"/>
        <end position="358"/>
    </location>
</feature>
<feature type="region of interest" description="Disordered" evidence="7">
    <location>
        <begin position="703"/>
        <end position="748"/>
    </location>
</feature>
<evidence type="ECO:0000256" key="7">
    <source>
        <dbReference type="SAM" id="MobiDB-lite"/>
    </source>
</evidence>
<dbReference type="Pfam" id="PF22456">
    <property type="entry name" value="PqqF-like_C_4"/>
    <property type="match status" value="1"/>
</dbReference>
<evidence type="ECO:0000256" key="1">
    <source>
        <dbReference type="ARBA" id="ARBA00007261"/>
    </source>
</evidence>
<dbReference type="Pfam" id="PF16187">
    <property type="entry name" value="Peptidase_M16_M"/>
    <property type="match status" value="2"/>
</dbReference>
<reference evidence="11" key="1">
    <citation type="journal article" date="2021" name="Proc. Natl. Acad. Sci. U.S.A.">
        <title>Three genomes in the algal genus Volvox reveal the fate of a haploid sex-determining region after a transition to homothallism.</title>
        <authorList>
            <person name="Yamamoto K."/>
            <person name="Hamaji T."/>
            <person name="Kawai-Toyooka H."/>
            <person name="Matsuzaki R."/>
            <person name="Takahashi F."/>
            <person name="Nishimura Y."/>
            <person name="Kawachi M."/>
            <person name="Noguchi H."/>
            <person name="Minakuchi Y."/>
            <person name="Umen J.G."/>
            <person name="Toyoda A."/>
            <person name="Nozaki H."/>
        </authorList>
    </citation>
    <scope>NUCLEOTIDE SEQUENCE</scope>
    <source>
        <strain evidence="11">NIES-3785</strain>
    </source>
</reference>
<feature type="compositionally biased region" description="Low complexity" evidence="7">
    <location>
        <begin position="1059"/>
        <end position="1068"/>
    </location>
</feature>
<keyword evidence="6" id="KW-0482">Metalloprotease</keyword>
<sequence>MQIKTCPRKTSPSSLCTSRKVAVAAYPSISLLSKLQNMKIKKAGYLGEPVISQDNPSMKTCCLANQQESCFPLVKPEADRRAYEFLTVGGDAESRGVRFLLASDPEAVFAAACLNIQAGYFDDPPDVPGFAHWLEHAVHLGSSRYPDDKDYKYFLSQHGGTSNASTGMVHTSYHFTVSAPHLRGAMDRLARFFIDPLLHRDSILKEAENVHAEFSRNCNSDARKLLQLRRTAAGGLLGKFSTGSAATLLERPAAAGLDVPAALAAFWRERYLAGALCGCVVGPQPLSELRTIVMEAFAGVRLRDDYSADPRVSGGVAEPRVSGARPDHEQGPESSSPTPAPQPRSPGSGSPMERSPLALPEAVGPEAGSLASPSMSGSGGGDAAVTVRYSFEDMCLPGRLGQLFRVASQRELRQLEVVWYLPYGMMDDIKSKPWRWAGHVLGHEGRGSLAAVLRGAGLAQELTAGSFDEVRLGRGFMFWGVTLTLSEAGLQRAEDVLRLVLATARAMRSLDEEQRRTVWEEVAAAAAVRWQYQDRTAPLDLARDVAQKLHYSDPQSVLSDNALLYEYDAAALERFLSYITPENCNVYLSDNSFVGRTDRVEEWYGARYSQEPLNLEMYGSDACEAAAATTAGNTSTTTAAADGGGADLDMAGSPYDPYPLLLSRLRLPQPPSWALPVDVRLVSEAPAVSPGVLGAGDGDDVITASGDARGGAAGGAAPSASVLEPSPAPAPLRPPPARHADGPGAHGIAPPQLLEDKDLVRLWHRTDVSFGVPKIHMYVHIITRAVYDTPASWVTARLACRLMEELLQPDVYDAQLVGTSYSLAASETGLHLSFHGFSGVVAKLAEVVVAAMSSVTLQQVQARYALVHGKLLRSLRLWRQNNPAAHAEYGTEHVLQLPHWHVEESIRVLEGATASTAMTQLPPLPTLAAAASLATADDGGSAAAAGELVWPNNGDLAAAAAAAAGPVAVWEFLQGLGRGMALEVLVYGNSTEQQARELCTMLQRHLRPTGLGPDGWPATRILELVLEASAPPAALDDPSVLQPQSPCLAGELSRGGTRQQQQQPQQQGGEEEEEEEEEVGNELVDASRATGTAAGGGDEEAIKVLRPDVSSSSAAVAAVAAAAGRGPVLLRYVPTNPNPTNTNSAVFFLCQVGEDDPRDVRPAVLLDLLAKVASKPAFHELRTRQRLGYAVSLSKHRLGGGMGLAVRVQSPDRQPGLLRLRVAEWLAAFGRELRELAPERLASFKAALAEKYLEPPRSLAEAALATWRPIRYRSYAFRRAEQKAEALKELELQDLVHFYEQHACPSSSTARVLCCEVWGGLRGTAE</sequence>
<dbReference type="EMBL" id="BNCQ01000017">
    <property type="protein sequence ID" value="GIM04961.1"/>
    <property type="molecule type" value="Genomic_DNA"/>
</dbReference>
<feature type="region of interest" description="Disordered" evidence="7">
    <location>
        <begin position="1035"/>
        <end position="1082"/>
    </location>
</feature>
<dbReference type="GO" id="GO:0005739">
    <property type="term" value="C:mitochondrion"/>
    <property type="evidence" value="ECO:0007669"/>
    <property type="project" value="TreeGrafter"/>
</dbReference>
<dbReference type="InterPro" id="IPR011249">
    <property type="entry name" value="Metalloenz_LuxS/M16"/>
</dbReference>
<evidence type="ECO:0000259" key="8">
    <source>
        <dbReference type="Pfam" id="PF00675"/>
    </source>
</evidence>
<dbReference type="SUPFAM" id="SSF63411">
    <property type="entry name" value="LuxS/MPP-like metallohydrolase"/>
    <property type="match status" value="4"/>
</dbReference>
<comment type="similarity">
    <text evidence="1">Belongs to the peptidase M16 family.</text>
</comment>
<keyword evidence="4" id="KW-0378">Hydrolase</keyword>
<evidence type="ECO:0000256" key="6">
    <source>
        <dbReference type="ARBA" id="ARBA00023049"/>
    </source>
</evidence>
<evidence type="ECO:0000259" key="10">
    <source>
        <dbReference type="Pfam" id="PF22456"/>
    </source>
</evidence>
<dbReference type="Pfam" id="PF00675">
    <property type="entry name" value="Peptidase_M16"/>
    <property type="match status" value="1"/>
</dbReference>
<keyword evidence="5" id="KW-0862">Zinc</keyword>
<dbReference type="GO" id="GO:0051603">
    <property type="term" value="P:proteolysis involved in protein catabolic process"/>
    <property type="evidence" value="ECO:0007669"/>
    <property type="project" value="TreeGrafter"/>
</dbReference>
<evidence type="ECO:0000313" key="12">
    <source>
        <dbReference type="Proteomes" id="UP000722791"/>
    </source>
</evidence>
<name>A0A8J4LQ06_9CHLO</name>
<proteinExistence type="inferred from homology"/>
<dbReference type="GO" id="GO:0046872">
    <property type="term" value="F:metal ion binding"/>
    <property type="evidence" value="ECO:0007669"/>
    <property type="project" value="UniProtKB-KW"/>
</dbReference>
<dbReference type="GO" id="GO:0043171">
    <property type="term" value="P:peptide catabolic process"/>
    <property type="evidence" value="ECO:0007669"/>
    <property type="project" value="TreeGrafter"/>
</dbReference>
<keyword evidence="2" id="KW-0645">Protease</keyword>
<feature type="domain" description="Peptidase M16 middle/third" evidence="9">
    <location>
        <begin position="750"/>
        <end position="906"/>
    </location>
</feature>
<dbReference type="PANTHER" id="PTHR43690">
    <property type="entry name" value="NARDILYSIN"/>
    <property type="match status" value="1"/>
</dbReference>
<dbReference type="PANTHER" id="PTHR43690:SF18">
    <property type="entry name" value="INSULIN-DEGRADING ENZYME-RELATED"/>
    <property type="match status" value="1"/>
</dbReference>